<protein>
    <submittedName>
        <fullName evidence="1">Uncharacterized protein</fullName>
    </submittedName>
</protein>
<reference evidence="1" key="1">
    <citation type="submission" date="2022-08" db="EMBL/GenBank/DDBJ databases">
        <authorList>
            <person name="Gutierrez-Valencia J."/>
        </authorList>
    </citation>
    <scope>NUCLEOTIDE SEQUENCE</scope>
</reference>
<keyword evidence="2" id="KW-1185">Reference proteome</keyword>
<proteinExistence type="predicted"/>
<sequence>MLLVVEYVQQLFMKREFKCWRHQLKDIKILWRSIKGSIKEDKVMNITNFAVSSLGEKDQIWFVLIWR</sequence>
<dbReference type="AlphaFoldDB" id="A0AAV0I2H8"/>
<name>A0AAV0I2H8_9ROSI</name>
<gene>
    <name evidence="1" type="ORF">LITE_LOCUS7323</name>
</gene>
<comment type="caution">
    <text evidence="1">The sequence shown here is derived from an EMBL/GenBank/DDBJ whole genome shotgun (WGS) entry which is preliminary data.</text>
</comment>
<dbReference type="Proteomes" id="UP001154282">
    <property type="component" value="Unassembled WGS sequence"/>
</dbReference>
<dbReference type="EMBL" id="CAMGYJ010000003">
    <property type="protein sequence ID" value="CAI0391920.1"/>
    <property type="molecule type" value="Genomic_DNA"/>
</dbReference>
<evidence type="ECO:0000313" key="2">
    <source>
        <dbReference type="Proteomes" id="UP001154282"/>
    </source>
</evidence>
<evidence type="ECO:0000313" key="1">
    <source>
        <dbReference type="EMBL" id="CAI0391920.1"/>
    </source>
</evidence>
<organism evidence="1 2">
    <name type="scientific">Linum tenue</name>
    <dbReference type="NCBI Taxonomy" id="586396"/>
    <lineage>
        <taxon>Eukaryota</taxon>
        <taxon>Viridiplantae</taxon>
        <taxon>Streptophyta</taxon>
        <taxon>Embryophyta</taxon>
        <taxon>Tracheophyta</taxon>
        <taxon>Spermatophyta</taxon>
        <taxon>Magnoliopsida</taxon>
        <taxon>eudicotyledons</taxon>
        <taxon>Gunneridae</taxon>
        <taxon>Pentapetalae</taxon>
        <taxon>rosids</taxon>
        <taxon>fabids</taxon>
        <taxon>Malpighiales</taxon>
        <taxon>Linaceae</taxon>
        <taxon>Linum</taxon>
    </lineage>
</organism>
<accession>A0AAV0I2H8</accession>